<dbReference type="EMBL" id="JTDY01000207">
    <property type="protein sequence ID" value="KOB78288.1"/>
    <property type="molecule type" value="Genomic_DNA"/>
</dbReference>
<keyword evidence="3" id="KW-1185">Reference proteome</keyword>
<dbReference type="PANTHER" id="PTHR22896:SF0">
    <property type="entry name" value="CYCLIN N-TERMINAL DOMAIN-CONTAINING PROTEIN"/>
    <property type="match status" value="1"/>
</dbReference>
<feature type="region of interest" description="Disordered" evidence="1">
    <location>
        <begin position="218"/>
        <end position="243"/>
    </location>
</feature>
<feature type="region of interest" description="Disordered" evidence="1">
    <location>
        <begin position="76"/>
        <end position="102"/>
    </location>
</feature>
<gene>
    <name evidence="2" type="ORF">OBRU01_02701</name>
</gene>
<accession>A0A0L7LS32</accession>
<dbReference type="GO" id="GO:0051726">
    <property type="term" value="P:regulation of cell cycle"/>
    <property type="evidence" value="ECO:0007669"/>
    <property type="project" value="InterPro"/>
</dbReference>
<evidence type="ECO:0000313" key="3">
    <source>
        <dbReference type="Proteomes" id="UP000037510"/>
    </source>
</evidence>
<protein>
    <submittedName>
        <fullName evidence="2">CDK5 and ABL1 enzyme substrate 1</fullName>
    </submittedName>
</protein>
<dbReference type="AlphaFoldDB" id="A0A0L7LS32"/>
<dbReference type="STRING" id="104452.A0A0L7LS32"/>
<dbReference type="PANTHER" id="PTHR22896">
    <property type="entry name" value="CDK5 AND ABL1 ENZYME SUBSTRATE 1"/>
    <property type="match status" value="1"/>
</dbReference>
<proteinExistence type="predicted"/>
<organism evidence="2 3">
    <name type="scientific">Operophtera brumata</name>
    <name type="common">Winter moth</name>
    <name type="synonym">Phalaena brumata</name>
    <dbReference type="NCBI Taxonomy" id="104452"/>
    <lineage>
        <taxon>Eukaryota</taxon>
        <taxon>Metazoa</taxon>
        <taxon>Ecdysozoa</taxon>
        <taxon>Arthropoda</taxon>
        <taxon>Hexapoda</taxon>
        <taxon>Insecta</taxon>
        <taxon>Pterygota</taxon>
        <taxon>Neoptera</taxon>
        <taxon>Endopterygota</taxon>
        <taxon>Lepidoptera</taxon>
        <taxon>Glossata</taxon>
        <taxon>Ditrysia</taxon>
        <taxon>Geometroidea</taxon>
        <taxon>Geometridae</taxon>
        <taxon>Larentiinae</taxon>
        <taxon>Operophtera</taxon>
    </lineage>
</organism>
<sequence length="301" mass="33917">MSNNRHKYEKARRRLAAITFLSNISLDNKSKESELAQIVDKPLKNDSTDFATRAIDICKDKDVVQRNSIRIRNKPTEVSPAHRVVSDNHSISSDSEHTSNVTPVKGVISSFRERCHSGNTDSIKEKLTSIRVKKAHLVALPGLNADEKSSSESLTFGRYRTSGISIPENHVIAKEVRLVYATKGVSFRDERLAFATAQGVPCAVFSTIPYSKTVRNVRSDHRKDGVRRRNPSGPRPLSAITDNGMDPFDLLGLQREENGQDISYSKLLVPSRICPMDEYMKIYEGKFIEKGNWKNMNRHPH</sequence>
<name>A0A0L7LS32_OPEBR</name>
<feature type="non-terminal residue" evidence="2">
    <location>
        <position position="301"/>
    </location>
</feature>
<dbReference type="Proteomes" id="UP000037510">
    <property type="component" value="Unassembled WGS sequence"/>
</dbReference>
<dbReference type="InterPro" id="IPR012388">
    <property type="entry name" value="CABLES1/2"/>
</dbReference>
<feature type="compositionally biased region" description="Polar residues" evidence="1">
    <location>
        <begin position="87"/>
        <end position="102"/>
    </location>
</feature>
<reference evidence="2 3" key="1">
    <citation type="journal article" date="2015" name="Genome Biol. Evol.">
        <title>The genome of winter moth (Operophtera brumata) provides a genomic perspective on sexual dimorphism and phenology.</title>
        <authorList>
            <person name="Derks M.F."/>
            <person name="Smit S."/>
            <person name="Salis L."/>
            <person name="Schijlen E."/>
            <person name="Bossers A."/>
            <person name="Mateman C."/>
            <person name="Pijl A.S."/>
            <person name="de Ridder D."/>
            <person name="Groenen M.A."/>
            <person name="Visser M.E."/>
            <person name="Megens H.J."/>
        </authorList>
    </citation>
    <scope>NUCLEOTIDE SEQUENCE [LARGE SCALE GENOMIC DNA]</scope>
    <source>
        <strain evidence="2">WM2013NL</strain>
        <tissue evidence="2">Head and thorax</tissue>
    </source>
</reference>
<evidence type="ECO:0000256" key="1">
    <source>
        <dbReference type="SAM" id="MobiDB-lite"/>
    </source>
</evidence>
<evidence type="ECO:0000313" key="2">
    <source>
        <dbReference type="EMBL" id="KOB78288.1"/>
    </source>
</evidence>
<comment type="caution">
    <text evidence="2">The sequence shown here is derived from an EMBL/GenBank/DDBJ whole genome shotgun (WGS) entry which is preliminary data.</text>
</comment>